<proteinExistence type="predicted"/>
<name>A0AAD3T8K5_NEPGR</name>
<accession>A0AAD3T8K5</accession>
<gene>
    <name evidence="2" type="ORF">Nepgr_026630</name>
</gene>
<protein>
    <submittedName>
        <fullName evidence="2">Uncharacterized protein</fullName>
    </submittedName>
</protein>
<feature type="compositionally biased region" description="Basic residues" evidence="1">
    <location>
        <begin position="1"/>
        <end position="11"/>
    </location>
</feature>
<keyword evidence="3" id="KW-1185">Reference proteome</keyword>
<comment type="caution">
    <text evidence="2">The sequence shown here is derived from an EMBL/GenBank/DDBJ whole genome shotgun (WGS) entry which is preliminary data.</text>
</comment>
<dbReference type="Proteomes" id="UP001279734">
    <property type="component" value="Unassembled WGS sequence"/>
</dbReference>
<feature type="region of interest" description="Disordered" evidence="1">
    <location>
        <begin position="59"/>
        <end position="119"/>
    </location>
</feature>
<evidence type="ECO:0000256" key="1">
    <source>
        <dbReference type="SAM" id="MobiDB-lite"/>
    </source>
</evidence>
<evidence type="ECO:0000313" key="2">
    <source>
        <dbReference type="EMBL" id="GMH24787.1"/>
    </source>
</evidence>
<organism evidence="2 3">
    <name type="scientific">Nepenthes gracilis</name>
    <name type="common">Slender pitcher plant</name>
    <dbReference type="NCBI Taxonomy" id="150966"/>
    <lineage>
        <taxon>Eukaryota</taxon>
        <taxon>Viridiplantae</taxon>
        <taxon>Streptophyta</taxon>
        <taxon>Embryophyta</taxon>
        <taxon>Tracheophyta</taxon>
        <taxon>Spermatophyta</taxon>
        <taxon>Magnoliopsida</taxon>
        <taxon>eudicotyledons</taxon>
        <taxon>Gunneridae</taxon>
        <taxon>Pentapetalae</taxon>
        <taxon>Caryophyllales</taxon>
        <taxon>Nepenthaceae</taxon>
        <taxon>Nepenthes</taxon>
    </lineage>
</organism>
<feature type="compositionally biased region" description="Low complexity" evidence="1">
    <location>
        <begin position="59"/>
        <end position="98"/>
    </location>
</feature>
<sequence>MTKSAAHRARHLNAYQNQQKPAARDKWHQQLSTIQECFRESRTTKRGLPVLQKITATAAIPTQTQHHSAARTSSATSAITSINRRQVSSSSLQSKAPSPEATLHSNFRNNKQPNSNSKP</sequence>
<reference evidence="2" key="1">
    <citation type="submission" date="2023-05" db="EMBL/GenBank/DDBJ databases">
        <title>Nepenthes gracilis genome sequencing.</title>
        <authorList>
            <person name="Fukushima K."/>
        </authorList>
    </citation>
    <scope>NUCLEOTIDE SEQUENCE</scope>
    <source>
        <strain evidence="2">SING2019-196</strain>
    </source>
</reference>
<feature type="compositionally biased region" description="Polar residues" evidence="1">
    <location>
        <begin position="103"/>
        <end position="119"/>
    </location>
</feature>
<dbReference type="EMBL" id="BSYO01000028">
    <property type="protein sequence ID" value="GMH24787.1"/>
    <property type="molecule type" value="Genomic_DNA"/>
</dbReference>
<evidence type="ECO:0000313" key="3">
    <source>
        <dbReference type="Proteomes" id="UP001279734"/>
    </source>
</evidence>
<dbReference type="AlphaFoldDB" id="A0AAD3T8K5"/>
<feature type="region of interest" description="Disordered" evidence="1">
    <location>
        <begin position="1"/>
        <end position="28"/>
    </location>
</feature>